<evidence type="ECO:0000313" key="1">
    <source>
        <dbReference type="EMBL" id="WTW63179.1"/>
    </source>
</evidence>
<dbReference type="EMBL" id="CP108318">
    <property type="protein sequence ID" value="WTW63179.1"/>
    <property type="molecule type" value="Genomic_DNA"/>
</dbReference>
<dbReference type="AlphaFoldDB" id="A0AAU2V7T6"/>
<organism evidence="1">
    <name type="scientific">Streptomyces sp. NBC_00003</name>
    <dbReference type="NCBI Taxonomy" id="2903608"/>
    <lineage>
        <taxon>Bacteria</taxon>
        <taxon>Bacillati</taxon>
        <taxon>Actinomycetota</taxon>
        <taxon>Actinomycetes</taxon>
        <taxon>Kitasatosporales</taxon>
        <taxon>Streptomycetaceae</taxon>
        <taxon>Streptomyces</taxon>
    </lineage>
</organism>
<reference evidence="1" key="1">
    <citation type="submission" date="2022-10" db="EMBL/GenBank/DDBJ databases">
        <title>The complete genomes of actinobacterial strains from the NBC collection.</title>
        <authorList>
            <person name="Joergensen T.S."/>
            <person name="Alvarez Arevalo M."/>
            <person name="Sterndorff E.B."/>
            <person name="Faurdal D."/>
            <person name="Vuksanovic O."/>
            <person name="Mourched A.-S."/>
            <person name="Charusanti P."/>
            <person name="Shaw S."/>
            <person name="Blin K."/>
            <person name="Weber T."/>
        </authorList>
    </citation>
    <scope>NUCLEOTIDE SEQUENCE</scope>
    <source>
        <strain evidence="1">NBC_00003</strain>
    </source>
</reference>
<gene>
    <name evidence="1" type="ORF">OG549_22400</name>
</gene>
<sequence length="183" mass="20648">MGGGSADAWERQPGESTAAWEGFVCYRDLGLSRSVRKVASTLKKGRSLVERWSDAHQWVLRAEAWDREQDRVWRAERQQATRDVVRRHARLASAAQAKLVAQLQQLDPARLTPGDLIRWLEITIRIERQAYGIDQAEAAAAAKSGTADVPDVTELSDEERRARMEQLRRELESRIAAADGDRS</sequence>
<protein>
    <submittedName>
        <fullName evidence="1">Uncharacterized protein</fullName>
    </submittedName>
</protein>
<name>A0AAU2V7T6_9ACTN</name>
<accession>A0AAU2V7T6</accession>
<proteinExistence type="predicted"/>